<keyword evidence="1" id="KW-0418">Kinase</keyword>
<keyword evidence="2" id="KW-1185">Reference proteome</keyword>
<keyword evidence="1" id="KW-0808">Transferase</keyword>
<proteinExistence type="predicted"/>
<evidence type="ECO:0000313" key="2">
    <source>
        <dbReference type="Proteomes" id="UP000829102"/>
    </source>
</evidence>
<name>A0AAE9JX34_9CAUD</name>
<dbReference type="EMBL" id="OM513680">
    <property type="protein sequence ID" value="UNA01159.1"/>
    <property type="molecule type" value="Genomic_DNA"/>
</dbReference>
<reference evidence="1 2" key="1">
    <citation type="journal article" date="2022" name="Arch. Virol.">
        <title>Two novel Erwinia amylovora bacteriophages, Loshitsa2 and Micant, isolated in Belarus.</title>
        <authorList>
            <person name="Besarab N.V."/>
            <person name="Letarov A.V."/>
            <person name="Kulikov E.E."/>
            <person name="Babenko V.V."/>
            <person name="Belalov I.S."/>
            <person name="Lagonenko A.L."/>
            <person name="Golomidova A.K."/>
            <person name="Evtushenkov A.N."/>
        </authorList>
    </citation>
    <scope>NUCLEOTIDE SEQUENCE [LARGE SCALE GENOMIC DNA]</scope>
</reference>
<dbReference type="Pfam" id="PF11753">
    <property type="entry name" value="DUF3310"/>
    <property type="match status" value="1"/>
</dbReference>
<dbReference type="GO" id="GO:0016301">
    <property type="term" value="F:kinase activity"/>
    <property type="evidence" value="ECO:0007669"/>
    <property type="project" value="UniProtKB-KW"/>
</dbReference>
<dbReference type="InterPro" id="IPR021739">
    <property type="entry name" value="SaV-like"/>
</dbReference>
<evidence type="ECO:0000313" key="1">
    <source>
        <dbReference type="EMBL" id="UNA01159.1"/>
    </source>
</evidence>
<accession>A0AAE9JX34</accession>
<dbReference type="Proteomes" id="UP000829102">
    <property type="component" value="Segment"/>
</dbReference>
<gene>
    <name evidence="1" type="ORF">Loshitsa2_00031</name>
</gene>
<sequence length="93" mass="10432">MEQHSCAGKCLYLDHPDNKEVPMSDAVKQPSHYASGGIECIEAIKASMTPEAFKGYLKGNVQKYLWRYEKKIAPAEDLAKAQVYLGWLIAEVE</sequence>
<protein>
    <submittedName>
        <fullName evidence="1">Nucelotide kinase</fullName>
    </submittedName>
</protein>
<organism evidence="1 2">
    <name type="scientific">Erwinia phage Loshitsa2</name>
    <dbReference type="NCBI Taxonomy" id="2923254"/>
    <lineage>
        <taxon>Viruses</taxon>
        <taxon>Duplodnaviria</taxon>
        <taxon>Heunggongvirae</taxon>
        <taxon>Uroviricota</taxon>
        <taxon>Caudoviricetes</taxon>
        <taxon>Autographivirales</taxon>
        <taxon>Autoscriptoviridae</taxon>
        <taxon>Slopekvirinae</taxon>
        <taxon>Micantvirus</taxon>
        <taxon>Micantvirus loshitsa2</taxon>
    </lineage>
</organism>